<dbReference type="InterPro" id="IPR036259">
    <property type="entry name" value="MFS_trans_sf"/>
</dbReference>
<dbReference type="SUPFAM" id="SSF103473">
    <property type="entry name" value="MFS general substrate transporter"/>
    <property type="match status" value="1"/>
</dbReference>
<feature type="transmembrane region" description="Helical" evidence="4">
    <location>
        <begin position="54"/>
        <end position="75"/>
    </location>
</feature>
<feature type="transmembrane region" description="Helical" evidence="4">
    <location>
        <begin position="371"/>
        <end position="390"/>
    </location>
</feature>
<name>A0ABY4DB43_9SPIR</name>
<reference evidence="7" key="1">
    <citation type="journal article" date="2024" name="J Bioinform Genom">
        <title>Complete genome sequence of the type strain bacterium Sphaerochaeta associata GLS2t (VKM B-2742)t.</title>
        <authorList>
            <person name="Troshina O.Y."/>
            <person name="Tepeeva A.N."/>
            <person name="Arzamasceva V.O."/>
            <person name="Whitman W.B."/>
            <person name="Varghese N."/>
            <person name="Shapiro N."/>
            <person name="Woyke T."/>
            <person name="Kripides N.C."/>
            <person name="Vasilenko O.V."/>
        </authorList>
    </citation>
    <scope>NUCLEOTIDE SEQUENCE [LARGE SCALE GENOMIC DNA]</scope>
    <source>
        <strain evidence="7">GLS2T</strain>
    </source>
</reference>
<dbReference type="InterPro" id="IPR011701">
    <property type="entry name" value="MFS"/>
</dbReference>
<feature type="transmembrane region" description="Helical" evidence="4">
    <location>
        <begin position="120"/>
        <end position="140"/>
    </location>
</feature>
<evidence type="ECO:0000256" key="2">
    <source>
        <dbReference type="ARBA" id="ARBA00022989"/>
    </source>
</evidence>
<evidence type="ECO:0000313" key="6">
    <source>
        <dbReference type="EMBL" id="UOM50698.1"/>
    </source>
</evidence>
<evidence type="ECO:0000256" key="4">
    <source>
        <dbReference type="SAM" id="Phobius"/>
    </source>
</evidence>
<feature type="transmembrane region" description="Helical" evidence="4">
    <location>
        <begin position="252"/>
        <end position="270"/>
    </location>
</feature>
<dbReference type="RefSeq" id="WP_244772085.1">
    <property type="nucleotide sequence ID" value="NZ_CP094929.1"/>
</dbReference>
<feature type="transmembrane region" description="Helical" evidence="4">
    <location>
        <begin position="177"/>
        <end position="195"/>
    </location>
</feature>
<evidence type="ECO:0000256" key="1">
    <source>
        <dbReference type="ARBA" id="ARBA00022692"/>
    </source>
</evidence>
<organism evidence="6 7">
    <name type="scientific">Sphaerochaeta associata</name>
    <dbReference type="NCBI Taxonomy" id="1129264"/>
    <lineage>
        <taxon>Bacteria</taxon>
        <taxon>Pseudomonadati</taxon>
        <taxon>Spirochaetota</taxon>
        <taxon>Spirochaetia</taxon>
        <taxon>Spirochaetales</taxon>
        <taxon>Sphaerochaetaceae</taxon>
        <taxon>Sphaerochaeta</taxon>
    </lineage>
</organism>
<dbReference type="PANTHER" id="PTHR23531:SF1">
    <property type="entry name" value="QUINOLENE RESISTANCE PROTEIN NORA"/>
    <property type="match status" value="1"/>
</dbReference>
<keyword evidence="2 4" id="KW-1133">Transmembrane helix</keyword>
<feature type="transmembrane region" description="Helical" evidence="4">
    <location>
        <begin position="303"/>
        <end position="324"/>
    </location>
</feature>
<dbReference type="EMBL" id="CP094929">
    <property type="protein sequence ID" value="UOM50698.1"/>
    <property type="molecule type" value="Genomic_DNA"/>
</dbReference>
<feature type="transmembrane region" description="Helical" evidence="4">
    <location>
        <begin position="87"/>
        <end position="105"/>
    </location>
</feature>
<evidence type="ECO:0000313" key="7">
    <source>
        <dbReference type="Proteomes" id="UP000829708"/>
    </source>
</evidence>
<dbReference type="Pfam" id="PF07690">
    <property type="entry name" value="MFS_1"/>
    <property type="match status" value="2"/>
</dbReference>
<gene>
    <name evidence="6" type="ORF">MUG09_14130</name>
</gene>
<keyword evidence="1 4" id="KW-0812">Transmembrane</keyword>
<dbReference type="CDD" id="cd17489">
    <property type="entry name" value="MFS_YfcJ_like"/>
    <property type="match status" value="1"/>
</dbReference>
<feature type="transmembrane region" description="Helical" evidence="4">
    <location>
        <begin position="21"/>
        <end position="42"/>
    </location>
</feature>
<dbReference type="Gene3D" id="1.20.1250.20">
    <property type="entry name" value="MFS general substrate transporter like domains"/>
    <property type="match status" value="2"/>
</dbReference>
<feature type="transmembrane region" description="Helical" evidence="4">
    <location>
        <begin position="147"/>
        <end position="165"/>
    </location>
</feature>
<sequence>MKVREQSVGKMVTKDRTIFNRMFVVIMVIAFFNYNSSTMLSITLPKYANELGASAQAVGLLAGIFAMCALLMRPFSGQIVDNENKLVMLRVCLSVILVSLFGLTVSDKYWMLLVFRGLNGFAWGVGSTLMMTLASSCFSATNMATGIGIYGIGQTLARTVAPMFAFPFANRFGYNNLYYVNVALMTICLLLTFFLKIEYTPPQKRKYSIKLKDIVYFPAILPASVILCNSVTKGSINAFLVIYALDMGIENIGIYFTIQAITVFAFRPLVSWLSDRFGTLKVLIPCELCIIVAMLVISSAQSVLYFIIASILMGLALAGEQPILMAECVKSAPSEKRGSASNTSYIGVDVGVFIGSNIAGFFVAYAGYKNMFLGMTIPVIIATILYYVLVNKRKKHA</sequence>
<feature type="transmembrane region" description="Helical" evidence="4">
    <location>
        <begin position="215"/>
        <end position="232"/>
    </location>
</feature>
<dbReference type="PROSITE" id="PS50850">
    <property type="entry name" value="MFS"/>
    <property type="match status" value="1"/>
</dbReference>
<dbReference type="Proteomes" id="UP000829708">
    <property type="component" value="Chromosome"/>
</dbReference>
<keyword evidence="3 4" id="KW-0472">Membrane</keyword>
<dbReference type="PANTHER" id="PTHR23531">
    <property type="entry name" value="QUINOLENE RESISTANCE PROTEIN NORA"/>
    <property type="match status" value="1"/>
</dbReference>
<evidence type="ECO:0000259" key="5">
    <source>
        <dbReference type="PROSITE" id="PS50850"/>
    </source>
</evidence>
<dbReference type="InterPro" id="IPR052714">
    <property type="entry name" value="MFS_Exporter"/>
</dbReference>
<protein>
    <submittedName>
        <fullName evidence="6">MFS transporter</fullName>
    </submittedName>
</protein>
<dbReference type="InterPro" id="IPR020846">
    <property type="entry name" value="MFS_dom"/>
</dbReference>
<proteinExistence type="predicted"/>
<feature type="domain" description="Major facilitator superfamily (MFS) profile" evidence="5">
    <location>
        <begin position="22"/>
        <end position="394"/>
    </location>
</feature>
<evidence type="ECO:0000256" key="3">
    <source>
        <dbReference type="ARBA" id="ARBA00023136"/>
    </source>
</evidence>
<feature type="transmembrane region" description="Helical" evidence="4">
    <location>
        <begin position="345"/>
        <end position="365"/>
    </location>
</feature>
<keyword evidence="7" id="KW-1185">Reference proteome</keyword>
<accession>A0ABY4DB43</accession>
<feature type="transmembrane region" description="Helical" evidence="4">
    <location>
        <begin position="277"/>
        <end position="297"/>
    </location>
</feature>